<feature type="domain" description="Schlafen group 3-like DNA/RNA helicase" evidence="1">
    <location>
        <begin position="50"/>
        <end position="397"/>
    </location>
</feature>
<evidence type="ECO:0000259" key="1">
    <source>
        <dbReference type="Pfam" id="PF09848"/>
    </source>
</evidence>
<gene>
    <name evidence="2" type="ORF">A0U92_10890</name>
</gene>
<reference evidence="2 3" key="1">
    <citation type="submission" date="2016-03" db="EMBL/GenBank/DDBJ databases">
        <title>Acetic acid bacteria sequencing.</title>
        <authorList>
            <person name="Brandt J."/>
            <person name="Jakob F."/>
            <person name="Vogel R.F."/>
        </authorList>
    </citation>
    <scope>NUCLEOTIDE SEQUENCE [LARGE SCALE GENOMIC DNA]</scope>
    <source>
        <strain evidence="2 3">TMW2.1153</strain>
    </source>
</reference>
<dbReference type="Proteomes" id="UP000188937">
    <property type="component" value="Chromosome"/>
</dbReference>
<evidence type="ECO:0000313" key="3">
    <source>
        <dbReference type="Proteomes" id="UP000188937"/>
    </source>
</evidence>
<proteinExistence type="predicted"/>
<dbReference type="AlphaFoldDB" id="A0A1U9KHH1"/>
<dbReference type="EMBL" id="CP014692">
    <property type="protein sequence ID" value="AQS85208.1"/>
    <property type="molecule type" value="Genomic_DNA"/>
</dbReference>
<dbReference type="InterPro" id="IPR027417">
    <property type="entry name" value="P-loop_NTPase"/>
</dbReference>
<accession>A0A1U9KHH1</accession>
<dbReference type="STRING" id="435.A0U92_10890"/>
<dbReference type="KEGG" id="aace:A0U92_10890"/>
<dbReference type="RefSeq" id="WP_077813253.1">
    <property type="nucleotide sequence ID" value="NZ_CP014692.1"/>
</dbReference>
<evidence type="ECO:0000313" key="2">
    <source>
        <dbReference type="EMBL" id="AQS85208.1"/>
    </source>
</evidence>
<dbReference type="OrthoDB" id="3193269at2"/>
<organism evidence="2 3">
    <name type="scientific">Acetobacter aceti</name>
    <dbReference type="NCBI Taxonomy" id="435"/>
    <lineage>
        <taxon>Bacteria</taxon>
        <taxon>Pseudomonadati</taxon>
        <taxon>Pseudomonadota</taxon>
        <taxon>Alphaproteobacteria</taxon>
        <taxon>Acetobacterales</taxon>
        <taxon>Acetobacteraceae</taxon>
        <taxon>Acetobacter</taxon>
        <taxon>Acetobacter subgen. Acetobacter</taxon>
    </lineage>
</organism>
<keyword evidence="3" id="KW-1185">Reference proteome</keyword>
<name>A0A1U9KHH1_ACEAC</name>
<sequence length="424" mass="48468">MTSPLKTAGSHDSSTSVARLSPTFSLTDVQKHLVDDIVRFCKKHSHDRQAVLILEGDAGTGKSLVLNTAFSRIQEEARGRDSTLPLHGTHNTLLVNHPEMIKLYRNIAADIPALRKKDYERPTSFINSLHKTCGHADIVFIDEAHLLLTRSDPYNHFRQSNQLEEILKLARVVVMVFDPRQTLKFKGYWEDTHLRTLLQPIPTETIRLTEQFRVQAHPDVMRWIRAFCDGRLLPLPEKQAFDFRIHDDAESMYSDIREYDHRCGLSRILATYDFPYTLNGTDHFVQTGSFRLRWDRNQPSHPLPWAERPDSIDEVGSVYTVQGFDLNYAGVILGPSVSYDTATDRIILDPAFYEDSAAFTGRGSFADMDAARRHVMANALFVILTRARKGLFLYAHDCALRARLHTLQVNRSQSVPLFQTCRTF</sequence>
<protein>
    <submittedName>
        <fullName evidence="2">DNA replication initiation protein</fullName>
    </submittedName>
</protein>
<dbReference type="InterPro" id="IPR018647">
    <property type="entry name" value="SLFN_3-like_DNA/RNA_helicase"/>
</dbReference>
<dbReference type="SUPFAM" id="SSF52540">
    <property type="entry name" value="P-loop containing nucleoside triphosphate hydrolases"/>
    <property type="match status" value="1"/>
</dbReference>
<dbReference type="Pfam" id="PF09848">
    <property type="entry name" value="SLFN-g3_helicase"/>
    <property type="match status" value="1"/>
</dbReference>
<dbReference type="Gene3D" id="3.40.50.300">
    <property type="entry name" value="P-loop containing nucleotide triphosphate hydrolases"/>
    <property type="match status" value="1"/>
</dbReference>